<dbReference type="PIRSF" id="PIRSF006304">
    <property type="entry name" value="GatC"/>
    <property type="match status" value="1"/>
</dbReference>
<dbReference type="PANTHER" id="PTHR37324">
    <property type="entry name" value="PTS SYSTEM GALACTITOL-SPECIFIC EIIC COMPONENT"/>
    <property type="match status" value="1"/>
</dbReference>
<accession>A0ABT9UYD5</accession>
<evidence type="ECO:0000256" key="5">
    <source>
        <dbReference type="ARBA" id="ARBA00022683"/>
    </source>
</evidence>
<proteinExistence type="predicted"/>
<keyword evidence="3" id="KW-1003">Cell membrane</keyword>
<dbReference type="PROSITE" id="PS51104">
    <property type="entry name" value="PTS_EIIC_TYPE_2"/>
    <property type="match status" value="1"/>
</dbReference>
<keyword evidence="6 9" id="KW-0812">Transmembrane</keyword>
<gene>
    <name evidence="11" type="ORF">J2S18_003307</name>
</gene>
<feature type="transmembrane region" description="Helical" evidence="9">
    <location>
        <begin position="290"/>
        <end position="323"/>
    </location>
</feature>
<feature type="domain" description="PTS EIIC type-2" evidence="10">
    <location>
        <begin position="4"/>
        <end position="433"/>
    </location>
</feature>
<feature type="transmembrane region" description="Helical" evidence="9">
    <location>
        <begin position="79"/>
        <end position="110"/>
    </location>
</feature>
<dbReference type="EMBL" id="JAUSUF010000027">
    <property type="protein sequence ID" value="MDQ0151316.1"/>
    <property type="molecule type" value="Genomic_DNA"/>
</dbReference>
<dbReference type="Pfam" id="PF03611">
    <property type="entry name" value="EIIC-GAT"/>
    <property type="match status" value="1"/>
</dbReference>
<feature type="transmembrane region" description="Helical" evidence="9">
    <location>
        <begin position="141"/>
        <end position="159"/>
    </location>
</feature>
<organism evidence="11 12">
    <name type="scientific">Eubacterium multiforme</name>
    <dbReference type="NCBI Taxonomy" id="83339"/>
    <lineage>
        <taxon>Bacteria</taxon>
        <taxon>Bacillati</taxon>
        <taxon>Bacillota</taxon>
        <taxon>Clostridia</taxon>
        <taxon>Eubacteriales</taxon>
        <taxon>Eubacteriaceae</taxon>
        <taxon>Eubacterium</taxon>
    </lineage>
</organism>
<dbReference type="PANTHER" id="PTHR37324:SF2">
    <property type="entry name" value="PTS SYSTEM GALACTITOL-SPECIFIC EIIC COMPONENT"/>
    <property type="match status" value="1"/>
</dbReference>
<keyword evidence="8 9" id="KW-0472">Membrane</keyword>
<evidence type="ECO:0000256" key="2">
    <source>
        <dbReference type="ARBA" id="ARBA00022448"/>
    </source>
</evidence>
<evidence type="ECO:0000313" key="11">
    <source>
        <dbReference type="EMBL" id="MDQ0151316.1"/>
    </source>
</evidence>
<evidence type="ECO:0000256" key="3">
    <source>
        <dbReference type="ARBA" id="ARBA00022475"/>
    </source>
</evidence>
<feature type="transmembrane region" description="Helical" evidence="9">
    <location>
        <begin position="415"/>
        <end position="433"/>
    </location>
</feature>
<feature type="transmembrane region" description="Helical" evidence="9">
    <location>
        <begin position="243"/>
        <end position="269"/>
    </location>
</feature>
<keyword evidence="2" id="KW-0813">Transport</keyword>
<evidence type="ECO:0000256" key="9">
    <source>
        <dbReference type="SAM" id="Phobius"/>
    </source>
</evidence>
<reference evidence="11 12" key="1">
    <citation type="submission" date="2023-07" db="EMBL/GenBank/DDBJ databases">
        <title>Genomic Encyclopedia of Type Strains, Phase IV (KMG-IV): sequencing the most valuable type-strain genomes for metagenomic binning, comparative biology and taxonomic classification.</title>
        <authorList>
            <person name="Goeker M."/>
        </authorList>
    </citation>
    <scope>NUCLEOTIDE SEQUENCE [LARGE SCALE GENOMIC DNA]</scope>
    <source>
        <strain evidence="11 12">DSM 20694</strain>
    </source>
</reference>
<dbReference type="InterPro" id="IPR013014">
    <property type="entry name" value="PTS_EIIC_2"/>
</dbReference>
<evidence type="ECO:0000256" key="4">
    <source>
        <dbReference type="ARBA" id="ARBA00022597"/>
    </source>
</evidence>
<feature type="transmembrane region" description="Helical" evidence="9">
    <location>
        <begin position="216"/>
        <end position="237"/>
    </location>
</feature>
<name>A0ABT9UYD5_9FIRM</name>
<dbReference type="Proteomes" id="UP001228504">
    <property type="component" value="Unassembled WGS sequence"/>
</dbReference>
<evidence type="ECO:0000313" key="12">
    <source>
        <dbReference type="Proteomes" id="UP001228504"/>
    </source>
</evidence>
<evidence type="ECO:0000256" key="6">
    <source>
        <dbReference type="ARBA" id="ARBA00022692"/>
    </source>
</evidence>
<dbReference type="InterPro" id="IPR013853">
    <property type="entry name" value="EIIC-GAT"/>
</dbReference>
<keyword evidence="4" id="KW-0762">Sugar transport</keyword>
<protein>
    <submittedName>
        <fullName evidence="11">PTS system galactitol-specific IIC component</fullName>
    </submittedName>
</protein>
<keyword evidence="12" id="KW-1185">Reference proteome</keyword>
<evidence type="ECO:0000256" key="8">
    <source>
        <dbReference type="ARBA" id="ARBA00023136"/>
    </source>
</evidence>
<feature type="transmembrane region" description="Helical" evidence="9">
    <location>
        <begin position="6"/>
        <end position="27"/>
    </location>
</feature>
<feature type="transmembrane region" description="Helical" evidence="9">
    <location>
        <begin position="329"/>
        <end position="348"/>
    </location>
</feature>
<feature type="transmembrane region" description="Helical" evidence="9">
    <location>
        <begin position="39"/>
        <end position="59"/>
    </location>
</feature>
<comment type="caution">
    <text evidence="11">The sequence shown here is derived from an EMBL/GenBank/DDBJ whole genome shotgun (WGS) entry which is preliminary data.</text>
</comment>
<evidence type="ECO:0000259" key="10">
    <source>
        <dbReference type="PROSITE" id="PS51104"/>
    </source>
</evidence>
<comment type="subcellular location">
    <subcellularLocation>
        <location evidence="1">Cell membrane</location>
        <topology evidence="1">Multi-pass membrane protein</topology>
    </subcellularLocation>
</comment>
<keyword evidence="7 9" id="KW-1133">Transmembrane helix</keyword>
<evidence type="ECO:0000256" key="1">
    <source>
        <dbReference type="ARBA" id="ARBA00004651"/>
    </source>
</evidence>
<dbReference type="InterPro" id="IPR004703">
    <property type="entry name" value="PTS_sugar-sp_permease"/>
</dbReference>
<feature type="transmembrane region" description="Helical" evidence="9">
    <location>
        <begin position="355"/>
        <end position="377"/>
    </location>
</feature>
<dbReference type="RefSeq" id="WP_307488416.1">
    <property type="nucleotide sequence ID" value="NZ_JAUSUF010000027.1"/>
</dbReference>
<evidence type="ECO:0000256" key="7">
    <source>
        <dbReference type="ARBA" id="ARBA00022989"/>
    </source>
</evidence>
<sequence>MAALEYLVSLGPAVMMPIIFTVFALCLKVKFGKAIRSGLLVGIGFIGLSTIITLLTDNLGPAAEKMVENFGLHLNVLDVGWPAASAIAFGSTVGILIIPLCLVVNIIMLLTRTTRTVNVDIWNFWHFAFTGSLVYMLTNDLFISLLLSAINMIIIMIIGDRTAPLVEKFLGLPGISIPHGFSGSYVPFAYAINWVLDRIPGINKIKLDANDIQKKFGLFGDPAILGTSIGIILGLLAKYDIKGILNLAVIMGAVLVLTPKMAAILMEGLMVVSEAVQELIQRKFQGRGKLYIGLDSAVGVGNPVTLAVSLVLIPVTLILALIIPGNQFLPFASLAGLPFMFVLIVPIARGDFFRTFIIGIIIVSIGLLIGTNLAPLFTKAAAAANFTIPNGAELISSIDYGSSPLPWLLVKLAEFKYVGVGILSIFTVLLMLWNRKKIVASDNAIED</sequence>
<keyword evidence="5" id="KW-0598">Phosphotransferase system</keyword>